<protein>
    <recommendedName>
        <fullName evidence="4">rhamnogalacturonan endolyase</fullName>
        <ecNumber evidence="4">4.2.2.23</ecNumber>
    </recommendedName>
</protein>
<dbReference type="Gene3D" id="2.60.120.260">
    <property type="entry name" value="Galactose-binding domain-like"/>
    <property type="match status" value="2"/>
</dbReference>
<dbReference type="Pfam" id="PF14686">
    <property type="entry name" value="fn3_3"/>
    <property type="match status" value="2"/>
</dbReference>
<dbReference type="Pfam" id="PF06045">
    <property type="entry name" value="Rhamnogal_lyase"/>
    <property type="match status" value="2"/>
</dbReference>
<dbReference type="CDD" id="cd10316">
    <property type="entry name" value="RGL4_M"/>
    <property type="match status" value="2"/>
</dbReference>
<dbReference type="EC" id="4.2.2.23" evidence="4"/>
<dbReference type="InterPro" id="IPR013784">
    <property type="entry name" value="Carb-bd-like_fold"/>
</dbReference>
<dbReference type="PANTHER" id="PTHR32018">
    <property type="entry name" value="RHAMNOGALACTURONATE LYASE FAMILY PROTEIN"/>
    <property type="match status" value="1"/>
</dbReference>
<reference evidence="11 12" key="1">
    <citation type="submission" date="2021-05" db="EMBL/GenBank/DDBJ databases">
        <title>Genome Assembly of Synthetic Allotetraploid Brassica napus Reveals Homoeologous Exchanges between Subgenomes.</title>
        <authorList>
            <person name="Davis J.T."/>
        </authorList>
    </citation>
    <scope>NUCLEOTIDE SEQUENCE [LARGE SCALE GENOMIC DNA]</scope>
    <source>
        <strain evidence="12">cv. Da-Ae</strain>
        <tissue evidence="11">Seedling</tissue>
    </source>
</reference>
<evidence type="ECO:0000259" key="9">
    <source>
        <dbReference type="Pfam" id="PF14683"/>
    </source>
</evidence>
<evidence type="ECO:0000313" key="11">
    <source>
        <dbReference type="EMBL" id="KAH0915785.1"/>
    </source>
</evidence>
<accession>A0ABQ8CFE3</accession>
<dbReference type="CDD" id="cd10317">
    <property type="entry name" value="RGL4_C"/>
    <property type="match status" value="2"/>
</dbReference>
<evidence type="ECO:0000256" key="1">
    <source>
        <dbReference type="ARBA" id="ARBA00001324"/>
    </source>
</evidence>
<keyword evidence="7" id="KW-0456">Lyase</keyword>
<comment type="subcellular location">
    <subcellularLocation>
        <location evidence="2">Secreted</location>
    </subcellularLocation>
</comment>
<dbReference type="InterPro" id="IPR011013">
    <property type="entry name" value="Gal_mutarotase_sf_dom"/>
</dbReference>
<dbReference type="InterPro" id="IPR051850">
    <property type="entry name" value="Polysacch_Lyase_4"/>
</dbReference>
<evidence type="ECO:0000256" key="6">
    <source>
        <dbReference type="ARBA" id="ARBA00022729"/>
    </source>
</evidence>
<evidence type="ECO:0000256" key="2">
    <source>
        <dbReference type="ARBA" id="ARBA00004613"/>
    </source>
</evidence>
<evidence type="ECO:0000256" key="4">
    <source>
        <dbReference type="ARBA" id="ARBA00012437"/>
    </source>
</evidence>
<gene>
    <name evidence="11" type="ORF">HID58_030231</name>
</gene>
<dbReference type="SUPFAM" id="SSF49785">
    <property type="entry name" value="Galactose-binding domain-like"/>
    <property type="match status" value="2"/>
</dbReference>
<dbReference type="Gene3D" id="2.60.40.1120">
    <property type="entry name" value="Carboxypeptidase-like, regulatory domain"/>
    <property type="match status" value="2"/>
</dbReference>
<feature type="domain" description="Rhamnogalacturonan lyase" evidence="10">
    <location>
        <begin position="1014"/>
        <end position="1084"/>
    </location>
</feature>
<dbReference type="Gene3D" id="2.70.98.10">
    <property type="match status" value="2"/>
</dbReference>
<name>A0ABQ8CFE3_BRANA</name>
<dbReference type="PANTHER" id="PTHR32018:SF13">
    <property type="entry name" value="RHAMNOGALACTURONAN ENDOLYASE"/>
    <property type="match status" value="1"/>
</dbReference>
<dbReference type="InterPro" id="IPR008979">
    <property type="entry name" value="Galactose-bd-like_sf"/>
</dbReference>
<dbReference type="Proteomes" id="UP000824890">
    <property type="component" value="Unassembled WGS sequence"/>
</dbReference>
<comment type="caution">
    <text evidence="11">The sequence shown here is derived from an EMBL/GenBank/DDBJ whole genome shotgun (WGS) entry which is preliminary data.</text>
</comment>
<dbReference type="InterPro" id="IPR014718">
    <property type="entry name" value="GH-type_carb-bd"/>
</dbReference>
<evidence type="ECO:0000256" key="7">
    <source>
        <dbReference type="ARBA" id="ARBA00023239"/>
    </source>
</evidence>
<evidence type="ECO:0000313" key="12">
    <source>
        <dbReference type="Proteomes" id="UP000824890"/>
    </source>
</evidence>
<keyword evidence="12" id="KW-1185">Reference proteome</keyword>
<organism evidence="11 12">
    <name type="scientific">Brassica napus</name>
    <name type="common">Rape</name>
    <dbReference type="NCBI Taxonomy" id="3708"/>
    <lineage>
        <taxon>Eukaryota</taxon>
        <taxon>Viridiplantae</taxon>
        <taxon>Streptophyta</taxon>
        <taxon>Embryophyta</taxon>
        <taxon>Tracheophyta</taxon>
        <taxon>Spermatophyta</taxon>
        <taxon>Magnoliopsida</taxon>
        <taxon>eudicotyledons</taxon>
        <taxon>Gunneridae</taxon>
        <taxon>Pentapetalae</taxon>
        <taxon>rosids</taxon>
        <taxon>malvids</taxon>
        <taxon>Brassicales</taxon>
        <taxon>Brassicaceae</taxon>
        <taxon>Brassiceae</taxon>
        <taxon>Brassica</taxon>
    </lineage>
</organism>
<dbReference type="SUPFAM" id="SSF49452">
    <property type="entry name" value="Starch-binding domain-like"/>
    <property type="match status" value="2"/>
</dbReference>
<dbReference type="EMBL" id="JAGKQM010000008">
    <property type="protein sequence ID" value="KAH0915785.1"/>
    <property type="molecule type" value="Genomic_DNA"/>
</dbReference>
<dbReference type="InterPro" id="IPR029413">
    <property type="entry name" value="RG-lyase_II"/>
</dbReference>
<evidence type="ECO:0000256" key="5">
    <source>
        <dbReference type="ARBA" id="ARBA00022525"/>
    </source>
</evidence>
<feature type="signal peptide" evidence="8">
    <location>
        <begin position="1"/>
        <end position="32"/>
    </location>
</feature>
<keyword evidence="5" id="KW-0964">Secreted</keyword>
<evidence type="ECO:0000256" key="3">
    <source>
        <dbReference type="ARBA" id="ARBA00010418"/>
    </source>
</evidence>
<keyword evidence="6 8" id="KW-0732">Signal</keyword>
<feature type="chain" id="PRO_5045828567" description="rhamnogalacturonan endolyase" evidence="8">
    <location>
        <begin position="33"/>
        <end position="1290"/>
    </location>
</feature>
<feature type="domain" description="Rhamnogalacturonan lyase" evidence="10">
    <location>
        <begin position="393"/>
        <end position="463"/>
    </location>
</feature>
<evidence type="ECO:0000256" key="8">
    <source>
        <dbReference type="SAM" id="SignalP"/>
    </source>
</evidence>
<sequence>MDISKKKMISQKTIASWMICFLLLFLLPTAFSEPTRNLKGTNARAPTVQQIRNKEVIVDNGIVRVTFSNPEGLITGIKYNEIGNVLNPHLRARGYWDITWQTENNSLPKLDRIEGTNFRIITQNEEQVEISFSRTWNGGSDHIPLNVDKRYIIRTNTSGIYTYGIFERQPEWPEVEMGQIRVAFKLNPDRFHYMVVADNRQRQMPTDDDRDINSGRAKPLAYKEAVQLTNPHNQMFKNQVDDKYQYSCEVKDNKVHGWISTNSNVGFWLISPSGEYRSGGPVKQELTSHVGPTTLTTFISHHYVGPDMETWYKTGEAWKKVLGPVFIYLNSDSTRNNLQHLLWEDAKRQTEQEVEAWPYGFVASSDFPTRQERGTITGRLFVNDRFLAPAGYAYIGLAPPGEAGSWQTNTKGYQFWTQTNETGYFTIDNVRPGTYNLYGWVHGFIGDFKYQNLVNVAAGSEISLDRVVFQPPRNGPTLWEIGVPDRTAREYFVPEPYENTMNPLYLNHTDKFRQYGLWQRYTELYPNHDLVYTVGVSNYSQDWFYAHVTRNIGGSTYVPTTWQIVFELPYVNWRGSYTLQIALASAARANLKVRFNNEYSRPLLSAGVGRDNAIARHGIHGAYHLYSIDVPGRLLRTGTNTIYLRQSKAVGPFEGLINLKGTSARAPTVQQIRNKEVIVDNGIVRVTFSNPKGLITGIKYNEIGNVLNPYLRARGYWDITWQTENNSLPKLDRIEGTNFRIITQNEEQVEISFSRTWNGGSDHIPLNVDKRYIIRTNTSGIYTYGIFERQPEWPEVEMGLIRVAFKLNPDRFHYMVVADNRQRQMPTDDDRDIHSGRARPLAYKEAVKLTNPHNHMFKNQVDDKYQYSCEVKDNKVHGWISTKSNVGFWLISPSGEYRSGGPVKQELTSHVGPTTLTTFISQHYVGPDMETRYKTGEAWKKVLGPVFIYLNSDSTRNNLQHLLWEDAKRQTEQEVEAWPYGFVASSDFPTRQERGTITGRLFVNDRFLAPAGYAYIGLAPPGEAGSWQTNTKGYQFWTQTNETGYFTIDNVRPGTYNLYGWVHGFIGDFKYQNLVNVAAGSEISLDRVVFQPPRNGPTLWEIGVPDRTAREYFVPEPYENTMNPLYLNHTDKFRQYGLWQRYTELYPNHDLVYTVGVSNYSQDWFYAHVTRNIGGSTYVPATWQIVFELPYVNWRGSYTLQIALASAARANLKVRFNNEYSRPLLSAGVGRDNAIARHGIHGAYHLYSIDVPGRLLRIGTNTIYLRQSKAVGPFEGLMYDYIRLEEPSTA</sequence>
<dbReference type="Pfam" id="PF14683">
    <property type="entry name" value="CBM-like"/>
    <property type="match status" value="2"/>
</dbReference>
<feature type="domain" description="Rhamnogalacturonan lyase" evidence="9">
    <location>
        <begin position="1098"/>
        <end position="1284"/>
    </location>
</feature>
<dbReference type="InterPro" id="IPR029411">
    <property type="entry name" value="RG-lyase_III"/>
</dbReference>
<dbReference type="CDD" id="cd10320">
    <property type="entry name" value="RGL4_N"/>
    <property type="match status" value="2"/>
</dbReference>
<feature type="domain" description="Rhamnogalacturonan lyase" evidence="9">
    <location>
        <begin position="477"/>
        <end position="656"/>
    </location>
</feature>
<comment type="similarity">
    <text evidence="3">Belongs to the polysaccharide lyase 4 family.</text>
</comment>
<comment type="catalytic activity">
    <reaction evidence="1">
        <text>Endotype eliminative cleavage of L-alpha-rhamnopyranosyl-(1-&gt;4)-alpha-D-galactopyranosyluronic acid bonds of rhamnogalacturonan I domains in ramified hairy regions of pectin leaving L-rhamnopyranose at the reducing end and 4-deoxy-4,5-unsaturated D-galactopyranosyluronic acid at the non-reducing end.</text>
        <dbReference type="EC" id="4.2.2.23"/>
    </reaction>
</comment>
<evidence type="ECO:0000259" key="10">
    <source>
        <dbReference type="Pfam" id="PF14686"/>
    </source>
</evidence>
<proteinExistence type="inferred from homology"/>
<dbReference type="SUPFAM" id="SSF74650">
    <property type="entry name" value="Galactose mutarotase-like"/>
    <property type="match status" value="2"/>
</dbReference>
<dbReference type="InterPro" id="IPR010325">
    <property type="entry name" value="Rhamnogal_lyase"/>
</dbReference>